<dbReference type="InterPro" id="IPR006652">
    <property type="entry name" value="Kelch_1"/>
</dbReference>
<dbReference type="AlphaFoldDB" id="A0AAV8SVH7"/>
<dbReference type="Pfam" id="PF01344">
    <property type="entry name" value="Kelch_1"/>
    <property type="match status" value="3"/>
</dbReference>
<dbReference type="SUPFAM" id="SSF81383">
    <property type="entry name" value="F-box domain"/>
    <property type="match status" value="1"/>
</dbReference>
<evidence type="ECO:0000313" key="2">
    <source>
        <dbReference type="Proteomes" id="UP001159364"/>
    </source>
</evidence>
<gene>
    <name evidence="1" type="ORF">K2173_024494</name>
</gene>
<dbReference type="PANTHER" id="PTHR46407">
    <property type="entry name" value="OS02G0208700 PROTEIN"/>
    <property type="match status" value="1"/>
</dbReference>
<dbReference type="Proteomes" id="UP001159364">
    <property type="component" value="Linkage Group LG09"/>
</dbReference>
<protein>
    <recommendedName>
        <fullName evidence="3">F-box/kelch-repeat protein</fullName>
    </recommendedName>
</protein>
<dbReference type="Gene3D" id="2.120.10.80">
    <property type="entry name" value="Kelch-type beta propeller"/>
    <property type="match status" value="1"/>
</dbReference>
<organism evidence="1 2">
    <name type="scientific">Erythroxylum novogranatense</name>
    <dbReference type="NCBI Taxonomy" id="1862640"/>
    <lineage>
        <taxon>Eukaryota</taxon>
        <taxon>Viridiplantae</taxon>
        <taxon>Streptophyta</taxon>
        <taxon>Embryophyta</taxon>
        <taxon>Tracheophyta</taxon>
        <taxon>Spermatophyta</taxon>
        <taxon>Magnoliopsida</taxon>
        <taxon>eudicotyledons</taxon>
        <taxon>Gunneridae</taxon>
        <taxon>Pentapetalae</taxon>
        <taxon>rosids</taxon>
        <taxon>fabids</taxon>
        <taxon>Malpighiales</taxon>
        <taxon>Erythroxylaceae</taxon>
        <taxon>Erythroxylum</taxon>
    </lineage>
</organism>
<dbReference type="EMBL" id="JAIWQS010000009">
    <property type="protein sequence ID" value="KAJ8755949.1"/>
    <property type="molecule type" value="Genomic_DNA"/>
</dbReference>
<name>A0AAV8SVH7_9ROSI</name>
<dbReference type="InterPro" id="IPR015915">
    <property type="entry name" value="Kelch-typ_b-propeller"/>
</dbReference>
<comment type="caution">
    <text evidence="1">The sequence shown here is derived from an EMBL/GenBank/DDBJ whole genome shotgun (WGS) entry which is preliminary data.</text>
</comment>
<evidence type="ECO:0000313" key="1">
    <source>
        <dbReference type="EMBL" id="KAJ8755949.1"/>
    </source>
</evidence>
<proteinExistence type="predicted"/>
<dbReference type="SUPFAM" id="SSF117281">
    <property type="entry name" value="Kelch motif"/>
    <property type="match status" value="1"/>
</dbReference>
<dbReference type="InterPro" id="IPR044595">
    <property type="entry name" value="KMD1-4"/>
</dbReference>
<evidence type="ECO:0008006" key="3">
    <source>
        <dbReference type="Google" id="ProtNLM"/>
    </source>
</evidence>
<reference evidence="1 2" key="1">
    <citation type="submission" date="2021-09" db="EMBL/GenBank/DDBJ databases">
        <title>Genomic insights and catalytic innovation underlie evolution of tropane alkaloids biosynthesis.</title>
        <authorList>
            <person name="Wang Y.-J."/>
            <person name="Tian T."/>
            <person name="Huang J.-P."/>
            <person name="Huang S.-X."/>
        </authorList>
    </citation>
    <scope>NUCLEOTIDE SEQUENCE [LARGE SCALE GENOMIC DNA]</scope>
    <source>
        <strain evidence="1">KIB-2018</strain>
        <tissue evidence="1">Leaf</tissue>
    </source>
</reference>
<dbReference type="InterPro" id="IPR036047">
    <property type="entry name" value="F-box-like_dom_sf"/>
</dbReference>
<dbReference type="GO" id="GO:0080037">
    <property type="term" value="P:negative regulation of cytokinin-activated signaling pathway"/>
    <property type="evidence" value="ECO:0007669"/>
    <property type="project" value="InterPro"/>
</dbReference>
<dbReference type="PANTHER" id="PTHR46407:SF3">
    <property type="entry name" value="OS02G0208700 PROTEIN"/>
    <property type="match status" value="1"/>
</dbReference>
<dbReference type="SMART" id="SM00612">
    <property type="entry name" value="Kelch"/>
    <property type="match status" value="2"/>
</dbReference>
<sequence length="354" mass="39645">MELMPGLPDDAAYQCLLRVTYDKLATVASVCKGWRGEIELPEFRRRRREICKSQKLVVVAQATVGLNPCCPLAKYRTPVYRFSLLEPETGCWSELALPPEFEHGLPMFCQVASVGLALVVLGGMDPVTWEVSSSVFIFDFISGTWRRGHDMPGSRRQFFGCTSDSDRTVYVVGGHDDDKNALKSTMAYDVAKDEWVLLPDMARERDECKTIFQRGKLHVVGGYCTERQGQFETSAEVFDIATCQWEQVQENFLETPTCPRTCIGGNDGQLYTCRGSDVVALKESKWQTVAKLPADVGNVAYLVQWLDKLLAIGSAGFGQFCKAFVLDLKSYKWTEVRTPEEFSGPVQSGCYLEI</sequence>
<dbReference type="GO" id="GO:2000762">
    <property type="term" value="P:regulation of phenylpropanoid metabolic process"/>
    <property type="evidence" value="ECO:0007669"/>
    <property type="project" value="InterPro"/>
</dbReference>
<keyword evidence="2" id="KW-1185">Reference proteome</keyword>
<accession>A0AAV8SVH7</accession>